<evidence type="ECO:0000256" key="1">
    <source>
        <dbReference type="ARBA" id="ARBA00001946"/>
    </source>
</evidence>
<dbReference type="GO" id="GO:0016787">
    <property type="term" value="F:hydrolase activity"/>
    <property type="evidence" value="ECO:0007669"/>
    <property type="project" value="UniProtKB-KW"/>
</dbReference>
<dbReference type="PANTHER" id="PTHR43046:SF2">
    <property type="entry name" value="8-OXO-DGTP DIPHOSPHATASE-RELATED"/>
    <property type="match status" value="1"/>
</dbReference>
<evidence type="ECO:0000256" key="2">
    <source>
        <dbReference type="ARBA" id="ARBA00022801"/>
    </source>
</evidence>
<dbReference type="AlphaFoldDB" id="A0A1M6FGA7"/>
<evidence type="ECO:0000313" key="5">
    <source>
        <dbReference type="Proteomes" id="UP000184292"/>
    </source>
</evidence>
<feature type="domain" description="Nudix hydrolase" evidence="3">
    <location>
        <begin position="28"/>
        <end position="162"/>
    </location>
</feature>
<dbReference type="RefSeq" id="WP_083601354.1">
    <property type="nucleotide sequence ID" value="NZ_FQYO01000004.1"/>
</dbReference>
<dbReference type="InterPro" id="IPR015797">
    <property type="entry name" value="NUDIX_hydrolase-like_dom_sf"/>
</dbReference>
<dbReference type="Pfam" id="PF00293">
    <property type="entry name" value="NUDIX"/>
    <property type="match status" value="1"/>
</dbReference>
<evidence type="ECO:0000313" key="4">
    <source>
        <dbReference type="EMBL" id="SHI96705.1"/>
    </source>
</evidence>
<name>A0A1M6FGA7_9RHOB</name>
<dbReference type="SUPFAM" id="SSF55811">
    <property type="entry name" value="Nudix"/>
    <property type="match status" value="1"/>
</dbReference>
<keyword evidence="5" id="KW-1185">Reference proteome</keyword>
<dbReference type="PROSITE" id="PS00893">
    <property type="entry name" value="NUDIX_BOX"/>
    <property type="match status" value="1"/>
</dbReference>
<gene>
    <name evidence="4" type="ORF">SAMN05444417_2300</name>
</gene>
<organism evidence="4 5">
    <name type="scientific">Wenxinia saemankumensis</name>
    <dbReference type="NCBI Taxonomy" id="1447782"/>
    <lineage>
        <taxon>Bacteria</taxon>
        <taxon>Pseudomonadati</taxon>
        <taxon>Pseudomonadota</taxon>
        <taxon>Alphaproteobacteria</taxon>
        <taxon>Rhodobacterales</taxon>
        <taxon>Roseobacteraceae</taxon>
        <taxon>Wenxinia</taxon>
    </lineage>
</organism>
<reference evidence="4 5" key="1">
    <citation type="submission" date="2016-11" db="EMBL/GenBank/DDBJ databases">
        <authorList>
            <person name="Jaros S."/>
            <person name="Januszkiewicz K."/>
            <person name="Wedrychowicz H."/>
        </authorList>
    </citation>
    <scope>NUCLEOTIDE SEQUENCE [LARGE SCALE GENOMIC DNA]</scope>
    <source>
        <strain evidence="4 5">DSM 100565</strain>
    </source>
</reference>
<dbReference type="InterPro" id="IPR000086">
    <property type="entry name" value="NUDIX_hydrolase_dom"/>
</dbReference>
<dbReference type="InterPro" id="IPR020084">
    <property type="entry name" value="NUDIX_hydrolase_CS"/>
</dbReference>
<dbReference type="PANTHER" id="PTHR43046">
    <property type="entry name" value="GDP-MANNOSE MANNOSYL HYDROLASE"/>
    <property type="match status" value="1"/>
</dbReference>
<protein>
    <submittedName>
        <fullName evidence="4">8-oxo-dGTP diphosphatase</fullName>
    </submittedName>
</protein>
<dbReference type="PROSITE" id="PS51462">
    <property type="entry name" value="NUDIX"/>
    <property type="match status" value="1"/>
</dbReference>
<comment type="cofactor">
    <cofactor evidence="1">
        <name>Mg(2+)</name>
        <dbReference type="ChEBI" id="CHEBI:18420"/>
    </cofactor>
</comment>
<dbReference type="OrthoDB" id="289720at2"/>
<accession>A0A1M6FGA7</accession>
<sequence length="182" mass="19278">MSGDDRPSGRGGIARKIGLPAGALNRAAPFDGAKAAVLVGGRLLVLRRDDRPGLRWRGMLDLPGGGREGRESPAETLVREIREETGLDLGRARWRGGRCYPAAHRARARVWFLRVRVPGGAAARIRMGAEGQGWVLMAPSAFVAAPDAVPHLRDRVAELGLSGRLAGDGAKKKPPGTSARAV</sequence>
<keyword evidence="2" id="KW-0378">Hydrolase</keyword>
<dbReference type="EMBL" id="FQYO01000004">
    <property type="protein sequence ID" value="SHI96705.1"/>
    <property type="molecule type" value="Genomic_DNA"/>
</dbReference>
<proteinExistence type="predicted"/>
<dbReference type="STRING" id="1447782.SAMN05444417_2300"/>
<evidence type="ECO:0000259" key="3">
    <source>
        <dbReference type="PROSITE" id="PS51462"/>
    </source>
</evidence>
<dbReference type="Gene3D" id="3.90.79.10">
    <property type="entry name" value="Nucleoside Triphosphate Pyrophosphohydrolase"/>
    <property type="match status" value="1"/>
</dbReference>
<dbReference type="Proteomes" id="UP000184292">
    <property type="component" value="Unassembled WGS sequence"/>
</dbReference>